<dbReference type="RefSeq" id="WP_069709990.1">
    <property type="nucleotide sequence ID" value="NZ_CP017077.1"/>
</dbReference>
<sequence length="381" mass="41311">MNMSDHVPVLLVDDLPANLTALEALLTDENITVFEARSGPEALELLLAHDFALALLDVQMPEMNGFELAELMRGMERTRHVPIIFVTAGTADTQRRFQGYEAGAVDFISKPIEPHGLRSKVRVLCDLHRQRQQIAAQRDELAASAAALREADRAKDRFLAVLAHELRNPVAALMGAVDLLGRPRSADQAGIIHARMERTVSHLARLVEDLLDVSRITEGKVTLKIQRIALSDVLNFAVESSRHHMDAGNHHLTVALPEAPVWFDGDYSRIAQIVANLLGNAAKYTPPGGAIKLSARTIGGEIVIEVADNGMGIPADMQARIFEAFAQVEDHRAYAQGGLGIGLALVHRLVTLHGGSVSVESDGRGRGSVFTVRLVQVEGGD</sequence>
<dbReference type="FunFam" id="3.30.565.10:FF:000006">
    <property type="entry name" value="Sensor histidine kinase WalK"/>
    <property type="match status" value="1"/>
</dbReference>
<gene>
    <name evidence="9" type="ORF">BES08_27780</name>
</gene>
<feature type="domain" description="Histidine kinase" evidence="7">
    <location>
        <begin position="161"/>
        <end position="378"/>
    </location>
</feature>
<feature type="modified residue" description="4-aspartylphosphate" evidence="6">
    <location>
        <position position="57"/>
    </location>
</feature>
<dbReference type="InterPro" id="IPR036890">
    <property type="entry name" value="HATPase_C_sf"/>
</dbReference>
<dbReference type="InterPro" id="IPR003661">
    <property type="entry name" value="HisK_dim/P_dom"/>
</dbReference>
<dbReference type="Pfam" id="PF00072">
    <property type="entry name" value="Response_reg"/>
    <property type="match status" value="1"/>
</dbReference>
<keyword evidence="3 6" id="KW-0597">Phosphoprotein</keyword>
<dbReference type="InterPro" id="IPR011006">
    <property type="entry name" value="CheY-like_superfamily"/>
</dbReference>
<dbReference type="Gene3D" id="3.40.50.2300">
    <property type="match status" value="1"/>
</dbReference>
<accession>A0A1D8AET3</accession>
<dbReference type="PANTHER" id="PTHR43547">
    <property type="entry name" value="TWO-COMPONENT HISTIDINE KINASE"/>
    <property type="match status" value="1"/>
</dbReference>
<dbReference type="PROSITE" id="PS50110">
    <property type="entry name" value="RESPONSE_REGULATORY"/>
    <property type="match status" value="1"/>
</dbReference>
<keyword evidence="10" id="KW-1185">Reference proteome</keyword>
<dbReference type="EC" id="2.7.13.3" evidence="2"/>
<comment type="catalytic activity">
    <reaction evidence="1">
        <text>ATP + protein L-histidine = ADP + protein N-phospho-L-histidine.</text>
        <dbReference type="EC" id="2.7.13.3"/>
    </reaction>
</comment>
<dbReference type="InterPro" id="IPR003594">
    <property type="entry name" value="HATPase_dom"/>
</dbReference>
<proteinExistence type="predicted"/>
<feature type="domain" description="Response regulatory" evidence="8">
    <location>
        <begin position="8"/>
        <end position="125"/>
    </location>
</feature>
<dbReference type="PROSITE" id="PS50109">
    <property type="entry name" value="HIS_KIN"/>
    <property type="match status" value="1"/>
</dbReference>
<organism evidence="9 10">
    <name type="scientific">Novosphingobium resinovorum</name>
    <dbReference type="NCBI Taxonomy" id="158500"/>
    <lineage>
        <taxon>Bacteria</taxon>
        <taxon>Pseudomonadati</taxon>
        <taxon>Pseudomonadota</taxon>
        <taxon>Alphaproteobacteria</taxon>
        <taxon>Sphingomonadales</taxon>
        <taxon>Sphingomonadaceae</taxon>
        <taxon>Novosphingobium</taxon>
    </lineage>
</organism>
<evidence type="ECO:0000259" key="8">
    <source>
        <dbReference type="PROSITE" id="PS50110"/>
    </source>
</evidence>
<dbReference type="CDD" id="cd00082">
    <property type="entry name" value="HisKA"/>
    <property type="match status" value="1"/>
</dbReference>
<dbReference type="GO" id="GO:0000155">
    <property type="term" value="F:phosphorelay sensor kinase activity"/>
    <property type="evidence" value="ECO:0007669"/>
    <property type="project" value="InterPro"/>
</dbReference>
<evidence type="ECO:0000256" key="3">
    <source>
        <dbReference type="ARBA" id="ARBA00022553"/>
    </source>
</evidence>
<dbReference type="Pfam" id="PF02518">
    <property type="entry name" value="HATPase_c"/>
    <property type="match status" value="1"/>
</dbReference>
<evidence type="ECO:0000256" key="1">
    <source>
        <dbReference type="ARBA" id="ARBA00000085"/>
    </source>
</evidence>
<evidence type="ECO:0000256" key="6">
    <source>
        <dbReference type="PROSITE-ProRule" id="PRU00169"/>
    </source>
</evidence>
<evidence type="ECO:0000313" key="9">
    <source>
        <dbReference type="EMBL" id="AOR80636.1"/>
    </source>
</evidence>
<dbReference type="SMART" id="SM00448">
    <property type="entry name" value="REC"/>
    <property type="match status" value="1"/>
</dbReference>
<dbReference type="Gene3D" id="3.30.565.10">
    <property type="entry name" value="Histidine kinase-like ATPase, C-terminal domain"/>
    <property type="match status" value="1"/>
</dbReference>
<evidence type="ECO:0000256" key="2">
    <source>
        <dbReference type="ARBA" id="ARBA00012438"/>
    </source>
</evidence>
<protein>
    <recommendedName>
        <fullName evidence="2">histidine kinase</fullName>
        <ecNumber evidence="2">2.7.13.3</ecNumber>
    </recommendedName>
</protein>
<keyword evidence="9" id="KW-0614">Plasmid</keyword>
<dbReference type="InterPro" id="IPR005467">
    <property type="entry name" value="His_kinase_dom"/>
</dbReference>
<dbReference type="KEGG" id="nre:BES08_27780"/>
<dbReference type="SUPFAM" id="SSF55874">
    <property type="entry name" value="ATPase domain of HSP90 chaperone/DNA topoisomerase II/histidine kinase"/>
    <property type="match status" value="1"/>
</dbReference>
<keyword evidence="5 9" id="KW-0418">Kinase</keyword>
<dbReference type="PANTHER" id="PTHR43547:SF2">
    <property type="entry name" value="HYBRID SIGNAL TRANSDUCTION HISTIDINE KINASE C"/>
    <property type="match status" value="1"/>
</dbReference>
<evidence type="ECO:0000256" key="4">
    <source>
        <dbReference type="ARBA" id="ARBA00022679"/>
    </source>
</evidence>
<dbReference type="InterPro" id="IPR001789">
    <property type="entry name" value="Sig_transdc_resp-reg_receiver"/>
</dbReference>
<evidence type="ECO:0000259" key="7">
    <source>
        <dbReference type="PROSITE" id="PS50109"/>
    </source>
</evidence>
<dbReference type="SUPFAM" id="SSF52172">
    <property type="entry name" value="CheY-like"/>
    <property type="match status" value="1"/>
</dbReference>
<dbReference type="Proteomes" id="UP000094626">
    <property type="component" value="Plasmid pSA2"/>
</dbReference>
<dbReference type="CDD" id="cd00075">
    <property type="entry name" value="HATPase"/>
    <property type="match status" value="1"/>
</dbReference>
<geneLocation type="plasmid" evidence="9 10">
    <name>pSA2</name>
</geneLocation>
<dbReference type="SUPFAM" id="SSF47384">
    <property type="entry name" value="Homodimeric domain of signal transducing histidine kinase"/>
    <property type="match status" value="1"/>
</dbReference>
<dbReference type="InterPro" id="IPR036097">
    <property type="entry name" value="HisK_dim/P_sf"/>
</dbReference>
<dbReference type="EMBL" id="CP017077">
    <property type="protein sequence ID" value="AOR80636.1"/>
    <property type="molecule type" value="Genomic_DNA"/>
</dbReference>
<dbReference type="AlphaFoldDB" id="A0A1D8AET3"/>
<evidence type="ECO:0000313" key="10">
    <source>
        <dbReference type="Proteomes" id="UP000094626"/>
    </source>
</evidence>
<dbReference type="Pfam" id="PF00512">
    <property type="entry name" value="HisKA"/>
    <property type="match status" value="1"/>
</dbReference>
<keyword evidence="4" id="KW-0808">Transferase</keyword>
<dbReference type="InterPro" id="IPR004358">
    <property type="entry name" value="Sig_transdc_His_kin-like_C"/>
</dbReference>
<dbReference type="Gene3D" id="1.10.287.130">
    <property type="match status" value="1"/>
</dbReference>
<dbReference type="PRINTS" id="PR00344">
    <property type="entry name" value="BCTRLSENSOR"/>
</dbReference>
<dbReference type="SMART" id="SM00388">
    <property type="entry name" value="HisKA"/>
    <property type="match status" value="1"/>
</dbReference>
<dbReference type="SMART" id="SM00387">
    <property type="entry name" value="HATPase_c"/>
    <property type="match status" value="1"/>
</dbReference>
<reference evidence="10" key="1">
    <citation type="journal article" date="2017" name="J. Biotechnol.">
        <title>Complete genome sequence of Novosphingobium resinovorum SA1, a versatile xenobiotic-degrading bacterium capable of utilizing sulfanilic acid.</title>
        <authorList>
            <person name="Hegedus B."/>
            <person name="Kos P.B."/>
            <person name="Balint B."/>
            <person name="Maroti G."/>
            <person name="Gan H.M."/>
            <person name="Perei K."/>
            <person name="Rakhely G."/>
        </authorList>
    </citation>
    <scope>NUCLEOTIDE SEQUENCE [LARGE SCALE GENOMIC DNA]</scope>
    <source>
        <strain evidence="10">SA1</strain>
    </source>
</reference>
<dbReference type="OrthoDB" id="9760752at2"/>
<evidence type="ECO:0000256" key="5">
    <source>
        <dbReference type="ARBA" id="ARBA00022777"/>
    </source>
</evidence>
<name>A0A1D8AET3_9SPHN</name>